<dbReference type="EMBL" id="VRMN01000016">
    <property type="protein sequence ID" value="KAA8491095.1"/>
    <property type="molecule type" value="Genomic_DNA"/>
</dbReference>
<dbReference type="Pfam" id="PF00675">
    <property type="entry name" value="Peptidase_M16"/>
    <property type="match status" value="1"/>
</dbReference>
<evidence type="ECO:0000313" key="6">
    <source>
        <dbReference type="Proteomes" id="UP000324585"/>
    </source>
</evidence>
<accession>A0A5J4YIW8</accession>
<feature type="domain" description="Peptidase M16 C-terminal" evidence="3">
    <location>
        <begin position="887"/>
        <end position="1002"/>
    </location>
</feature>
<dbReference type="AlphaFoldDB" id="A0A5J4YIW8"/>
<dbReference type="GO" id="GO:0046872">
    <property type="term" value="F:metal ion binding"/>
    <property type="evidence" value="ECO:0007669"/>
    <property type="project" value="InterPro"/>
</dbReference>
<comment type="caution">
    <text evidence="5">The sequence shown here is derived from an EMBL/GenBank/DDBJ whole genome shotgun (WGS) entry which is preliminary data.</text>
</comment>
<evidence type="ECO:0000313" key="5">
    <source>
        <dbReference type="EMBL" id="KAA8491095.1"/>
    </source>
</evidence>
<evidence type="ECO:0000259" key="2">
    <source>
        <dbReference type="Pfam" id="PF00675"/>
    </source>
</evidence>
<gene>
    <name evidence="5" type="ORF">FVE85_4512</name>
</gene>
<proteinExistence type="predicted"/>
<evidence type="ECO:0000256" key="1">
    <source>
        <dbReference type="SAM" id="MobiDB-lite"/>
    </source>
</evidence>
<feature type="domain" description="Peptidase M16 N-terminal" evidence="2">
    <location>
        <begin position="59"/>
        <end position="145"/>
    </location>
</feature>
<dbReference type="OrthoDB" id="4953at2759"/>
<dbReference type="SUPFAM" id="SSF63411">
    <property type="entry name" value="LuxS/MPP-like metallohydrolase"/>
    <property type="match status" value="5"/>
</dbReference>
<feature type="compositionally biased region" description="Acidic residues" evidence="1">
    <location>
        <begin position="785"/>
        <end position="805"/>
    </location>
</feature>
<name>A0A5J4YIW8_PORPP</name>
<dbReference type="PANTHER" id="PTHR43016">
    <property type="entry name" value="PRESEQUENCE PROTEASE"/>
    <property type="match status" value="1"/>
</dbReference>
<dbReference type="PANTHER" id="PTHR43016:SF6">
    <property type="entry name" value="PEPTIDASE M16 N-TERMINAL DOMAIN-CONTAINING PROTEIN"/>
    <property type="match status" value="1"/>
</dbReference>
<dbReference type="InterPro" id="IPR011249">
    <property type="entry name" value="Metalloenz_LuxS/M16"/>
</dbReference>
<feature type="region of interest" description="Disordered" evidence="1">
    <location>
        <begin position="769"/>
        <end position="805"/>
    </location>
</feature>
<dbReference type="Pfam" id="PF08367">
    <property type="entry name" value="M16C_assoc"/>
    <property type="match status" value="1"/>
</dbReference>
<dbReference type="Proteomes" id="UP000324585">
    <property type="component" value="Unassembled WGS sequence"/>
</dbReference>
<keyword evidence="6" id="KW-1185">Reference proteome</keyword>
<dbReference type="InterPro" id="IPR013578">
    <property type="entry name" value="Peptidase_M16C_assoc"/>
</dbReference>
<dbReference type="Pfam" id="PF05193">
    <property type="entry name" value="Peptidase_M16_C"/>
    <property type="match status" value="2"/>
</dbReference>
<dbReference type="InterPro" id="IPR011765">
    <property type="entry name" value="Pept_M16_N"/>
</dbReference>
<protein>
    <submittedName>
        <fullName evidence="5">Uncharacterized protein</fullName>
    </submittedName>
</protein>
<feature type="domain" description="Peptidase M16 C-terminal" evidence="3">
    <location>
        <begin position="200"/>
        <end position="356"/>
    </location>
</feature>
<dbReference type="GO" id="GO:0006508">
    <property type="term" value="P:proteolysis"/>
    <property type="evidence" value="ECO:0007669"/>
    <property type="project" value="InterPro"/>
</dbReference>
<evidence type="ECO:0000259" key="3">
    <source>
        <dbReference type="Pfam" id="PF05193"/>
    </source>
</evidence>
<dbReference type="Gene3D" id="3.30.830.10">
    <property type="entry name" value="Metalloenzyme, LuxS/M16 peptidase-like"/>
    <property type="match status" value="3"/>
</dbReference>
<sequence length="1110" mass="122088">MRDTLPAGFSRSVRKVADAAREKIDLGLQSYIHDATGVRIIFYSAPGPLCAVTIVVPTEAVDNSGHPHCLEHLLFLGSEKHPHRGYLDTLAARCFSDGTNAWTAEDHTAYTYRCAGPDGLLQVLPVFVDHVIFPTLTDAQFANEVHYLMGDGKHAGVVYCEMQSRENSEGDLGERAWRSALFPGTSLEKDTGGLTADIAKLTNEQVCEYHRANYQSGNFAILVGGDAGAIDVDLVLNCTIPVLERLAKSLTRSAHFKAPWSDFEVPQPPLTQPVTRKTVPFPSADEQFGSCILAWRGPLLSDVKAILALTVFTRYLVETAASPMNQQFVERANPLCNALSFELYKFKQTAIVMYASGVPLADDMEADDGSSDENDNEHLADVSESASNLLSHGRLGGLVLSFLEKCAAEAGAEMLAALKRTMKRYRLSILEGLESSKHDMISEVLIPDVVYSEGELGAALADSLAFLSEFEAYAASDWIVLLRTYLIDAPRVEVYMIPDAHLGQQLSAEENHELESRRQQLGKEGLERLEMDAEELAKEIEAARVRSDHLYPSVLSSLTIPRVPYSISRYQQHRSLFQVVQMDTAFVHLYICLSMDGLAPELRSYLPLFLELLFACDLEMNLDDRNGGTYVQTIKWEKVVEQFAESALYMSASAGISGTSFSPGPAPDCLFISAVSQPEHVPEFLDRVRQSLCFGKVAEDRLQGVCKNMYGELIEELRDGDGVADALAVAVCETLGPGGETRTSSVLAMCLFSQIRTLKAILAGMARTMSGDDDVSEGTDKQAMDDEDEETGSESGSEDDSGFLDIDVEPVPVSEVLRNLELLRVHFQIRSEADPLFHVGAKDTKQLVDVCQRAFLSGNESRSTCRIQDLPAEMCLRQTPRSIGAQSASLIVPIAGVESNYFNVFVDCAVPKGHPDYFALEVLTEALSRTEGALYDAVRGTGLAYGAAVYNRIWNGKLVLSVSESVDPCRAWRAVCALLHEIESEFRGASLRHFSQSSLDTARSCVTFNMHDAKRNVSAIFKSTLRSSVLGLSSSVEEELAFGRALDSVDLPAIQRVFAKYMNKLCDRNSRVFVVVCRPDAVDSIMNDFRSCEHPVELERRDLSDLAYQI</sequence>
<dbReference type="InterPro" id="IPR007863">
    <property type="entry name" value="Peptidase_M16_C"/>
</dbReference>
<dbReference type="OMA" id="EDHTCYS"/>
<organism evidence="5 6">
    <name type="scientific">Porphyridium purpureum</name>
    <name type="common">Red alga</name>
    <name type="synonym">Porphyridium cruentum</name>
    <dbReference type="NCBI Taxonomy" id="35688"/>
    <lineage>
        <taxon>Eukaryota</taxon>
        <taxon>Rhodophyta</taxon>
        <taxon>Bangiophyceae</taxon>
        <taxon>Porphyridiales</taxon>
        <taxon>Porphyridiaceae</taxon>
        <taxon>Porphyridium</taxon>
    </lineage>
</organism>
<evidence type="ECO:0000259" key="4">
    <source>
        <dbReference type="Pfam" id="PF08367"/>
    </source>
</evidence>
<dbReference type="FunFam" id="3.30.830.10:FF:000015">
    <property type="entry name" value="Putative zinc metalloprotease"/>
    <property type="match status" value="1"/>
</dbReference>
<reference evidence="6" key="1">
    <citation type="journal article" date="2019" name="Nat. Commun.">
        <title>Expansion of phycobilisome linker gene families in mesophilic red algae.</title>
        <authorList>
            <person name="Lee J."/>
            <person name="Kim D."/>
            <person name="Bhattacharya D."/>
            <person name="Yoon H.S."/>
        </authorList>
    </citation>
    <scope>NUCLEOTIDE SEQUENCE [LARGE SCALE GENOMIC DNA]</scope>
    <source>
        <strain evidence="6">CCMP 1328</strain>
    </source>
</reference>
<feature type="domain" description="Peptidase M16C associated" evidence="4">
    <location>
        <begin position="496"/>
        <end position="617"/>
    </location>
</feature>